<reference evidence="5 6" key="1">
    <citation type="submission" date="2016-10" db="EMBL/GenBank/DDBJ databases">
        <authorList>
            <person name="de Groot N.N."/>
        </authorList>
    </citation>
    <scope>NUCLEOTIDE SEQUENCE [LARGE SCALE GENOMIC DNA]</scope>
    <source>
        <strain evidence="5 6">DSM 10317</strain>
    </source>
</reference>
<evidence type="ECO:0000313" key="6">
    <source>
        <dbReference type="Proteomes" id="UP000199428"/>
    </source>
</evidence>
<evidence type="ECO:0000256" key="3">
    <source>
        <dbReference type="SAM" id="SignalP"/>
    </source>
</evidence>
<dbReference type="Gene3D" id="3.10.310.50">
    <property type="match status" value="1"/>
</dbReference>
<dbReference type="Pfam" id="PF04536">
    <property type="entry name" value="TPM_phosphatase"/>
    <property type="match status" value="1"/>
</dbReference>
<organism evidence="5 6">
    <name type="scientific">Pseudobutyrivibrio xylanivorans</name>
    <dbReference type="NCBI Taxonomy" id="185007"/>
    <lineage>
        <taxon>Bacteria</taxon>
        <taxon>Bacillati</taxon>
        <taxon>Bacillota</taxon>
        <taxon>Clostridia</taxon>
        <taxon>Lachnospirales</taxon>
        <taxon>Lachnospiraceae</taxon>
        <taxon>Pseudobutyrivibrio</taxon>
    </lineage>
</organism>
<proteinExistence type="predicted"/>
<dbReference type="RefSeq" id="WP_090160676.1">
    <property type="nucleotide sequence ID" value="NZ_FMWK01000001.1"/>
</dbReference>
<evidence type="ECO:0000259" key="4">
    <source>
        <dbReference type="Pfam" id="PF04536"/>
    </source>
</evidence>
<dbReference type="Proteomes" id="UP000199428">
    <property type="component" value="Unassembled WGS sequence"/>
</dbReference>
<keyword evidence="2" id="KW-0472">Membrane</keyword>
<keyword evidence="2" id="KW-0812">Transmembrane</keyword>
<dbReference type="EMBL" id="FMWK01000001">
    <property type="protein sequence ID" value="SCZ76392.1"/>
    <property type="molecule type" value="Genomic_DNA"/>
</dbReference>
<accession>A0A1G5RQN2</accession>
<sequence>MREIRKIVLGLIAAVMLLTPVNVYAAASNIYIADDANILTDADEAEVLEYLETLSGDTKYVVATTDASSIDSTDEKLFDYYTARYSNYDDGVAFIIDMDERVIWISGYGKYQKSISSADATDITDNIYRYASKGDYKTCIIKAFTQADTLTNKGFILRPMRIIVSFLLAIIIGLLFSFFMAMSERSNVKMDGKGAEILMAGAAIAGTAAIYDTRRVRRSQNSSSGSHSGGGFSGGGGGFSGGGGGHSGGGHSF</sequence>
<dbReference type="AlphaFoldDB" id="A0A1G5RQN2"/>
<name>A0A1G5RQN2_PSEXY</name>
<feature type="transmembrane region" description="Helical" evidence="2">
    <location>
        <begin position="162"/>
        <end position="182"/>
    </location>
</feature>
<feature type="region of interest" description="Disordered" evidence="1">
    <location>
        <begin position="216"/>
        <end position="253"/>
    </location>
</feature>
<protein>
    <recommendedName>
        <fullName evidence="4">TPM domain-containing protein</fullName>
    </recommendedName>
</protein>
<feature type="compositionally biased region" description="Gly residues" evidence="1">
    <location>
        <begin position="227"/>
        <end position="253"/>
    </location>
</feature>
<feature type="transmembrane region" description="Helical" evidence="2">
    <location>
        <begin position="194"/>
        <end position="211"/>
    </location>
</feature>
<dbReference type="InterPro" id="IPR007621">
    <property type="entry name" value="TPM_dom"/>
</dbReference>
<keyword evidence="2" id="KW-1133">Transmembrane helix</keyword>
<evidence type="ECO:0000256" key="2">
    <source>
        <dbReference type="SAM" id="Phobius"/>
    </source>
</evidence>
<feature type="chain" id="PRO_5011769332" description="TPM domain-containing protein" evidence="3">
    <location>
        <begin position="26"/>
        <end position="253"/>
    </location>
</feature>
<gene>
    <name evidence="5" type="ORF">SAMN02910350_00230</name>
</gene>
<evidence type="ECO:0000313" key="5">
    <source>
        <dbReference type="EMBL" id="SCZ76392.1"/>
    </source>
</evidence>
<feature type="signal peptide" evidence="3">
    <location>
        <begin position="1"/>
        <end position="25"/>
    </location>
</feature>
<feature type="domain" description="TPM" evidence="4">
    <location>
        <begin position="33"/>
        <end position="148"/>
    </location>
</feature>
<keyword evidence="3" id="KW-0732">Signal</keyword>
<evidence type="ECO:0000256" key="1">
    <source>
        <dbReference type="SAM" id="MobiDB-lite"/>
    </source>
</evidence>